<organism evidence="2 3">
    <name type="scientific">Ricinus communis</name>
    <name type="common">Castor bean</name>
    <dbReference type="NCBI Taxonomy" id="3988"/>
    <lineage>
        <taxon>Eukaryota</taxon>
        <taxon>Viridiplantae</taxon>
        <taxon>Streptophyta</taxon>
        <taxon>Embryophyta</taxon>
        <taxon>Tracheophyta</taxon>
        <taxon>Spermatophyta</taxon>
        <taxon>Magnoliopsida</taxon>
        <taxon>eudicotyledons</taxon>
        <taxon>Gunneridae</taxon>
        <taxon>Pentapetalae</taxon>
        <taxon>rosids</taxon>
        <taxon>fabids</taxon>
        <taxon>Malpighiales</taxon>
        <taxon>Euphorbiaceae</taxon>
        <taxon>Acalyphoideae</taxon>
        <taxon>Acalypheae</taxon>
        <taxon>Ricinus</taxon>
    </lineage>
</organism>
<keyword evidence="3" id="KW-1185">Reference proteome</keyword>
<feature type="non-terminal residue" evidence="2">
    <location>
        <position position="1"/>
    </location>
</feature>
<proteinExistence type="predicted"/>
<reference evidence="3" key="1">
    <citation type="journal article" date="2010" name="Nat. Biotechnol.">
        <title>Draft genome sequence of the oilseed species Ricinus communis.</title>
        <authorList>
            <person name="Chan A.P."/>
            <person name="Crabtree J."/>
            <person name="Zhao Q."/>
            <person name="Lorenzi H."/>
            <person name="Orvis J."/>
            <person name="Puiu D."/>
            <person name="Melake-Berhan A."/>
            <person name="Jones K.M."/>
            <person name="Redman J."/>
            <person name="Chen G."/>
            <person name="Cahoon E.B."/>
            <person name="Gedil M."/>
            <person name="Stanke M."/>
            <person name="Haas B.J."/>
            <person name="Wortman J.R."/>
            <person name="Fraser-Liggett C.M."/>
            <person name="Ravel J."/>
            <person name="Rabinowicz P.D."/>
        </authorList>
    </citation>
    <scope>NUCLEOTIDE SEQUENCE [LARGE SCALE GENOMIC DNA]</scope>
    <source>
        <strain evidence="3">cv. Hale</strain>
    </source>
</reference>
<dbReference type="AlphaFoldDB" id="B9TN37"/>
<name>B9TN37_RICCO</name>
<evidence type="ECO:0000313" key="2">
    <source>
        <dbReference type="EMBL" id="EEF22727.1"/>
    </source>
</evidence>
<evidence type="ECO:0000256" key="1">
    <source>
        <dbReference type="SAM" id="MobiDB-lite"/>
    </source>
</evidence>
<dbReference type="InParanoid" id="B9TN37"/>
<evidence type="ECO:0000313" key="3">
    <source>
        <dbReference type="Proteomes" id="UP000008311"/>
    </source>
</evidence>
<sequence length="103" mass="12412">DPGNDRQHAGRASRIDHLLRRQAAGRRPDRIPPRHRHHHRPPRHGAPRRRLLLPRLMQVPRRLLEFVQLALYQLIPGLRPARSRLRLLHRRCRNRPAYRHHLP</sequence>
<protein>
    <submittedName>
        <fullName evidence="2">Uncharacterized protein</fullName>
    </submittedName>
</protein>
<feature type="compositionally biased region" description="Basic and acidic residues" evidence="1">
    <location>
        <begin position="1"/>
        <end position="19"/>
    </location>
</feature>
<accession>B9TN37</accession>
<feature type="non-terminal residue" evidence="2">
    <location>
        <position position="103"/>
    </location>
</feature>
<dbReference type="EMBL" id="EQ991117">
    <property type="protein sequence ID" value="EEF22727.1"/>
    <property type="molecule type" value="Genomic_DNA"/>
</dbReference>
<gene>
    <name evidence="2" type="ORF">RCOM_1996420</name>
</gene>
<feature type="region of interest" description="Disordered" evidence="1">
    <location>
        <begin position="1"/>
        <end position="48"/>
    </location>
</feature>
<dbReference type="Proteomes" id="UP000008311">
    <property type="component" value="Unassembled WGS sequence"/>
</dbReference>
<feature type="compositionally biased region" description="Basic residues" evidence="1">
    <location>
        <begin position="33"/>
        <end position="48"/>
    </location>
</feature>